<dbReference type="Pfam" id="PF02423">
    <property type="entry name" value="OCD_Mu_crystall"/>
    <property type="match status" value="1"/>
</dbReference>
<dbReference type="AlphaFoldDB" id="A0A943HV47"/>
<evidence type="ECO:0000313" key="2">
    <source>
        <dbReference type="Proteomes" id="UP000782901"/>
    </source>
</evidence>
<dbReference type="RefSeq" id="WP_349050303.1">
    <property type="nucleotide sequence ID" value="NZ_JBBNLY010000024.1"/>
</dbReference>
<dbReference type="InterPro" id="IPR023401">
    <property type="entry name" value="ODC_N"/>
</dbReference>
<dbReference type="Proteomes" id="UP000782901">
    <property type="component" value="Unassembled WGS sequence"/>
</dbReference>
<protein>
    <submittedName>
        <fullName evidence="1">Ornithine cyclodeaminase</fullName>
    </submittedName>
</protein>
<dbReference type="PANTHER" id="PTHR13812:SF19">
    <property type="entry name" value="KETIMINE REDUCTASE MU-CRYSTALLIN"/>
    <property type="match status" value="1"/>
</dbReference>
<proteinExistence type="predicted"/>
<dbReference type="PANTHER" id="PTHR13812">
    <property type="entry name" value="KETIMINE REDUCTASE MU-CRYSTALLIN"/>
    <property type="match status" value="1"/>
</dbReference>
<comment type="caution">
    <text evidence="1">The sequence shown here is derived from an EMBL/GenBank/DDBJ whole genome shotgun (WGS) entry which is preliminary data.</text>
</comment>
<dbReference type="Gene3D" id="3.30.1780.10">
    <property type="entry name" value="ornithine cyclodeaminase, domain 1"/>
    <property type="match status" value="1"/>
</dbReference>
<gene>
    <name evidence="1" type="ORF">KHY35_23170</name>
</gene>
<dbReference type="Gene3D" id="3.40.50.720">
    <property type="entry name" value="NAD(P)-binding Rossmann-like Domain"/>
    <property type="match status" value="1"/>
</dbReference>
<organism evidence="1 2">
    <name type="scientific">Bacteroides thetaiotaomicron</name>
    <dbReference type="NCBI Taxonomy" id="818"/>
    <lineage>
        <taxon>Bacteria</taxon>
        <taxon>Pseudomonadati</taxon>
        <taxon>Bacteroidota</taxon>
        <taxon>Bacteroidia</taxon>
        <taxon>Bacteroidales</taxon>
        <taxon>Bacteroidaceae</taxon>
        <taxon>Bacteroides</taxon>
    </lineage>
</organism>
<reference evidence="1" key="1">
    <citation type="submission" date="2021-02" db="EMBL/GenBank/DDBJ databases">
        <title>Infant gut strain persistence is associated with maternal origin, phylogeny, and functional potential including surface adhesion and iron acquisition.</title>
        <authorList>
            <person name="Lou Y.C."/>
        </authorList>
    </citation>
    <scope>NUCLEOTIDE SEQUENCE</scope>
    <source>
        <strain evidence="1">L3_082_243G1_dasL3_082_243G1_maxbin2.maxbin.015s ta_sub</strain>
    </source>
</reference>
<accession>A0A943HV47</accession>
<evidence type="ECO:0000313" key="1">
    <source>
        <dbReference type="EMBL" id="MBS5413575.1"/>
    </source>
</evidence>
<dbReference type="EMBL" id="JAGZEE010000063">
    <property type="protein sequence ID" value="MBS5413575.1"/>
    <property type="molecule type" value="Genomic_DNA"/>
</dbReference>
<dbReference type="SUPFAM" id="SSF51735">
    <property type="entry name" value="NAD(P)-binding Rossmann-fold domains"/>
    <property type="match status" value="1"/>
</dbReference>
<dbReference type="InterPro" id="IPR003462">
    <property type="entry name" value="ODC_Mu_crystall"/>
</dbReference>
<name>A0A943HV47_BACT4</name>
<sequence>MTIISTRDIESLCISPRTCVEWVKLSFMLKERAQLPPKVSVHPVCNDFFTTMPCLLPFDMNRFGVKIVSRILGRKPSLKSDLLLYDSTTGDLLALLSADWITSMRTGAVAALAIKTFRPSNVRKYSFIGLGATAKATLQCLIECSPNEKLNICLFRYKEQAENFVAYFAKYETVSFSIVDTMEELLKGAGVLVSCITDAQNLLVEDSSLFEPGILVVPVHTRGFQNCDLCFDKVFGDDIDHIKGFKYFTLFKDFDEFSNVLLEKCLGRKNDQERILSYNIGLGLHDIYFASRIYDLLIQKCPL</sequence>
<dbReference type="InterPro" id="IPR036291">
    <property type="entry name" value="NAD(P)-bd_dom_sf"/>
</dbReference>
<dbReference type="GO" id="GO:0005737">
    <property type="term" value="C:cytoplasm"/>
    <property type="evidence" value="ECO:0007669"/>
    <property type="project" value="TreeGrafter"/>
</dbReference>